<feature type="transmembrane region" description="Helical" evidence="6">
    <location>
        <begin position="12"/>
        <end position="34"/>
    </location>
</feature>
<evidence type="ECO:0000313" key="9">
    <source>
        <dbReference type="Proteomes" id="UP000253209"/>
    </source>
</evidence>
<keyword evidence="5 6" id="KW-0472">Membrane</keyword>
<feature type="transmembrane region" description="Helical" evidence="6">
    <location>
        <begin position="114"/>
        <end position="144"/>
    </location>
</feature>
<dbReference type="InterPro" id="IPR051461">
    <property type="entry name" value="UPF0750_membrane"/>
</dbReference>
<dbReference type="Pfam" id="PF10035">
    <property type="entry name" value="DUF2179"/>
    <property type="match status" value="1"/>
</dbReference>
<accession>A0A367GRT3</accession>
<dbReference type="PIRSF" id="PIRSF006483">
    <property type="entry name" value="Membrane_protein_YitT"/>
    <property type="match status" value="1"/>
</dbReference>
<dbReference type="AlphaFoldDB" id="A0A367GRT3"/>
<protein>
    <recommendedName>
        <fullName evidence="7">DUF2179 domain-containing protein</fullName>
    </recommendedName>
</protein>
<feature type="transmembrane region" description="Helical" evidence="6">
    <location>
        <begin position="82"/>
        <end position="102"/>
    </location>
</feature>
<name>A0A367GRT3_9SPHI</name>
<feature type="transmembrane region" description="Helical" evidence="6">
    <location>
        <begin position="54"/>
        <end position="75"/>
    </location>
</feature>
<keyword evidence="4 6" id="KW-1133">Transmembrane helix</keyword>
<evidence type="ECO:0000256" key="3">
    <source>
        <dbReference type="ARBA" id="ARBA00022692"/>
    </source>
</evidence>
<keyword evidence="3 6" id="KW-0812">Transmembrane</keyword>
<dbReference type="RefSeq" id="WP_114003830.1">
    <property type="nucleotide sequence ID" value="NZ_QGDC01000002.1"/>
</dbReference>
<sequence>MKKKSTLFQRTIITNTLLTVLGIFSALFGLKGFLLSSHFIDGGVTGISMLLSNIFGIPISIPIFVINVPFLWLGYKKLGKSFAIRSTMAIAGLALALAFVPIPDITSDKLLTAAFGGIFIGVGIALAIRGGAVLDGTEIAALLVSKKAQIFKVSDVILILNVFIFTAAALSLGVESALYSILTYLAASKMIDFILNGLEQYTGITVISTKSELIRRLITHQLGRGVTIYQGKSGFGKDGEMNDTRDIVFTVATRLEVPAIRQVILEVDPKAFIVLQSIEDTTGGLLKRKGLH</sequence>
<keyword evidence="9" id="KW-1185">Reference proteome</keyword>
<feature type="domain" description="DUF2179" evidence="7">
    <location>
        <begin position="224"/>
        <end position="283"/>
    </location>
</feature>
<dbReference type="InterPro" id="IPR003740">
    <property type="entry name" value="YitT"/>
</dbReference>
<evidence type="ECO:0000256" key="5">
    <source>
        <dbReference type="ARBA" id="ARBA00023136"/>
    </source>
</evidence>
<comment type="subcellular location">
    <subcellularLocation>
        <location evidence="1">Cell membrane</location>
        <topology evidence="1">Multi-pass membrane protein</topology>
    </subcellularLocation>
</comment>
<dbReference type="CDD" id="cd16380">
    <property type="entry name" value="YitT_C"/>
    <property type="match status" value="1"/>
</dbReference>
<dbReference type="OrthoDB" id="265478at2"/>
<dbReference type="PANTHER" id="PTHR33545:SF3">
    <property type="entry name" value="UPF0750 MEMBRANE PROTEIN YQFU"/>
    <property type="match status" value="1"/>
</dbReference>
<dbReference type="PANTHER" id="PTHR33545">
    <property type="entry name" value="UPF0750 MEMBRANE PROTEIN YITT-RELATED"/>
    <property type="match status" value="1"/>
</dbReference>
<evidence type="ECO:0000259" key="7">
    <source>
        <dbReference type="Pfam" id="PF10035"/>
    </source>
</evidence>
<dbReference type="EMBL" id="QGDC01000002">
    <property type="protein sequence ID" value="RCH55795.1"/>
    <property type="molecule type" value="Genomic_DNA"/>
</dbReference>
<evidence type="ECO:0000256" key="4">
    <source>
        <dbReference type="ARBA" id="ARBA00022989"/>
    </source>
</evidence>
<organism evidence="8 9">
    <name type="scientific">Mucilaginibacter hurinus</name>
    <dbReference type="NCBI Taxonomy" id="2201324"/>
    <lineage>
        <taxon>Bacteria</taxon>
        <taxon>Pseudomonadati</taxon>
        <taxon>Bacteroidota</taxon>
        <taxon>Sphingobacteriia</taxon>
        <taxon>Sphingobacteriales</taxon>
        <taxon>Sphingobacteriaceae</taxon>
        <taxon>Mucilaginibacter</taxon>
    </lineage>
</organism>
<dbReference type="Gene3D" id="3.30.70.120">
    <property type="match status" value="1"/>
</dbReference>
<dbReference type="GO" id="GO:0005886">
    <property type="term" value="C:plasma membrane"/>
    <property type="evidence" value="ECO:0007669"/>
    <property type="project" value="UniProtKB-SubCell"/>
</dbReference>
<evidence type="ECO:0000256" key="1">
    <source>
        <dbReference type="ARBA" id="ARBA00004651"/>
    </source>
</evidence>
<reference evidence="8 9" key="1">
    <citation type="submission" date="2018-05" db="EMBL/GenBank/DDBJ databases">
        <title>Mucilaginibacter hurinus sp. nov., isolated from briquette warehouse soil.</title>
        <authorList>
            <person name="Choi L."/>
        </authorList>
    </citation>
    <scope>NUCLEOTIDE SEQUENCE [LARGE SCALE GENOMIC DNA]</scope>
    <source>
        <strain evidence="8 9">ZR32</strain>
    </source>
</reference>
<keyword evidence="2" id="KW-1003">Cell membrane</keyword>
<comment type="caution">
    <text evidence="8">The sequence shown here is derived from an EMBL/GenBank/DDBJ whole genome shotgun (WGS) entry which is preliminary data.</text>
</comment>
<dbReference type="Pfam" id="PF02588">
    <property type="entry name" value="YitT_membrane"/>
    <property type="match status" value="1"/>
</dbReference>
<dbReference type="InterPro" id="IPR019264">
    <property type="entry name" value="DUF2179"/>
</dbReference>
<gene>
    <name evidence="8" type="ORF">DJ568_03300</name>
</gene>
<dbReference type="InterPro" id="IPR015867">
    <property type="entry name" value="N-reg_PII/ATP_PRibTrfase_C"/>
</dbReference>
<evidence type="ECO:0000313" key="8">
    <source>
        <dbReference type="EMBL" id="RCH55795.1"/>
    </source>
</evidence>
<feature type="transmembrane region" description="Helical" evidence="6">
    <location>
        <begin position="156"/>
        <end position="182"/>
    </location>
</feature>
<proteinExistence type="predicted"/>
<evidence type="ECO:0000256" key="2">
    <source>
        <dbReference type="ARBA" id="ARBA00022475"/>
    </source>
</evidence>
<dbReference type="Proteomes" id="UP000253209">
    <property type="component" value="Unassembled WGS sequence"/>
</dbReference>
<evidence type="ECO:0000256" key="6">
    <source>
        <dbReference type="SAM" id="Phobius"/>
    </source>
</evidence>